<protein>
    <submittedName>
        <fullName evidence="3">Serine hydrolase domain-containing protein</fullName>
        <ecNumber evidence="3">3.-.-.-</ecNumber>
    </submittedName>
</protein>
<proteinExistence type="predicted"/>
<gene>
    <name evidence="3" type="ORF">ACFPME_07505</name>
</gene>
<feature type="signal peptide" evidence="1">
    <location>
        <begin position="1"/>
        <end position="21"/>
    </location>
</feature>
<keyword evidence="4" id="KW-1185">Reference proteome</keyword>
<dbReference type="EC" id="3.-.-.-" evidence="3"/>
<dbReference type="PANTHER" id="PTHR46825:SF9">
    <property type="entry name" value="BETA-LACTAMASE-RELATED DOMAIN-CONTAINING PROTEIN"/>
    <property type="match status" value="1"/>
</dbReference>
<keyword evidence="3" id="KW-0378">Hydrolase</keyword>
<organism evidence="3 4">
    <name type="scientific">Rhodanobacter umsongensis</name>
    <dbReference type="NCBI Taxonomy" id="633153"/>
    <lineage>
        <taxon>Bacteria</taxon>
        <taxon>Pseudomonadati</taxon>
        <taxon>Pseudomonadota</taxon>
        <taxon>Gammaproteobacteria</taxon>
        <taxon>Lysobacterales</taxon>
        <taxon>Rhodanobacteraceae</taxon>
        <taxon>Rhodanobacter</taxon>
    </lineage>
</organism>
<dbReference type="EMBL" id="JBHSMK010000004">
    <property type="protein sequence ID" value="MFC5436399.1"/>
    <property type="molecule type" value="Genomic_DNA"/>
</dbReference>
<dbReference type="Proteomes" id="UP001596013">
    <property type="component" value="Unassembled WGS sequence"/>
</dbReference>
<dbReference type="InterPro" id="IPR012338">
    <property type="entry name" value="Beta-lactam/transpept-like"/>
</dbReference>
<feature type="chain" id="PRO_5045102804" evidence="1">
    <location>
        <begin position="22"/>
        <end position="352"/>
    </location>
</feature>
<dbReference type="InterPro" id="IPR050491">
    <property type="entry name" value="AmpC-like"/>
</dbReference>
<evidence type="ECO:0000313" key="4">
    <source>
        <dbReference type="Proteomes" id="UP001596013"/>
    </source>
</evidence>
<dbReference type="Gene3D" id="3.40.710.10">
    <property type="entry name" value="DD-peptidase/beta-lactamase superfamily"/>
    <property type="match status" value="1"/>
</dbReference>
<dbReference type="Pfam" id="PF00144">
    <property type="entry name" value="Beta-lactamase"/>
    <property type="match status" value="1"/>
</dbReference>
<dbReference type="InterPro" id="IPR001466">
    <property type="entry name" value="Beta-lactam-related"/>
</dbReference>
<dbReference type="GO" id="GO:0016787">
    <property type="term" value="F:hydrolase activity"/>
    <property type="evidence" value="ECO:0007669"/>
    <property type="project" value="UniProtKB-KW"/>
</dbReference>
<name>A0ABW0JK79_9GAMM</name>
<evidence type="ECO:0000259" key="2">
    <source>
        <dbReference type="Pfam" id="PF00144"/>
    </source>
</evidence>
<keyword evidence="1" id="KW-0732">Signal</keyword>
<dbReference type="PANTHER" id="PTHR46825">
    <property type="entry name" value="D-ALANYL-D-ALANINE-CARBOXYPEPTIDASE/ENDOPEPTIDASE AMPH"/>
    <property type="match status" value="1"/>
</dbReference>
<evidence type="ECO:0000313" key="3">
    <source>
        <dbReference type="EMBL" id="MFC5436399.1"/>
    </source>
</evidence>
<dbReference type="PROSITE" id="PS51257">
    <property type="entry name" value="PROKAR_LIPOPROTEIN"/>
    <property type="match status" value="1"/>
</dbReference>
<dbReference type="SUPFAM" id="SSF56601">
    <property type="entry name" value="beta-lactamase/transpeptidase-like"/>
    <property type="match status" value="1"/>
</dbReference>
<dbReference type="RefSeq" id="WP_377303739.1">
    <property type="nucleotide sequence ID" value="NZ_JBHSMK010000004.1"/>
</dbReference>
<feature type="domain" description="Beta-lactamase-related" evidence="2">
    <location>
        <begin position="28"/>
        <end position="343"/>
    </location>
</feature>
<comment type="caution">
    <text evidence="3">The sequence shown here is derived from an EMBL/GenBank/DDBJ whole genome shotgun (WGS) entry which is preliminary data.</text>
</comment>
<sequence>MRMLTLIFAALPLFGSCAASAAEPAHDSVIDPLMQKYAGNGPGASLLVLKDGKALIRRGYGMANLERHERASPATNYRLASVSKQFTAAAILLLAEDGRLKLDDSIRRWLPSLPATTAKVTLRQLLSHTGGLIDYEDLMPASTTEQLNDHDVLRLLSATQKSYFAPGTAYRYSNSGYVLLGLVVEQASGQGLPAFLQQRIFRPLHMDRTLLYVRGGPEVSHRAYGYSEQDGAWTRTDQSVTSATRGDGGIYSSIDDLAKWDAALYDDRLLSDASRKLAFSPHAKVVGEPYEASYGFGWRITGDTLWHSGESIGFRNVIVRWPKQHLTVILLSNRNDPEPYRTALSIAEPFLR</sequence>
<evidence type="ECO:0000256" key="1">
    <source>
        <dbReference type="SAM" id="SignalP"/>
    </source>
</evidence>
<accession>A0ABW0JK79</accession>
<reference evidence="4" key="1">
    <citation type="journal article" date="2019" name="Int. J. Syst. Evol. Microbiol.">
        <title>The Global Catalogue of Microorganisms (GCM) 10K type strain sequencing project: providing services to taxonomists for standard genome sequencing and annotation.</title>
        <authorList>
            <consortium name="The Broad Institute Genomics Platform"/>
            <consortium name="The Broad Institute Genome Sequencing Center for Infectious Disease"/>
            <person name="Wu L."/>
            <person name="Ma J."/>
        </authorList>
    </citation>
    <scope>NUCLEOTIDE SEQUENCE [LARGE SCALE GENOMIC DNA]</scope>
    <source>
        <strain evidence="4">JCM 17130</strain>
    </source>
</reference>